<dbReference type="EMBL" id="AQGS01000071">
    <property type="protein sequence ID" value="EPS43630.1"/>
    <property type="molecule type" value="Genomic_DNA"/>
</dbReference>
<dbReference type="OMA" id="SSCDEIW"/>
<evidence type="ECO:0000256" key="2">
    <source>
        <dbReference type="SAM" id="Phobius"/>
    </source>
</evidence>
<evidence type="ECO:0000256" key="1">
    <source>
        <dbReference type="SAM" id="MobiDB-lite"/>
    </source>
</evidence>
<dbReference type="HOGENOM" id="CLU_1137767_0_0_1"/>
<reference evidence="3 4" key="1">
    <citation type="journal article" date="2013" name="PLoS Genet.">
        <title>Genomic mechanisms accounting for the adaptation to parasitism in nematode-trapping fungi.</title>
        <authorList>
            <person name="Meerupati T."/>
            <person name="Andersson K.M."/>
            <person name="Friman E."/>
            <person name="Kumar D."/>
            <person name="Tunlid A."/>
            <person name="Ahren D."/>
        </authorList>
    </citation>
    <scope>NUCLEOTIDE SEQUENCE [LARGE SCALE GENOMIC DNA]</scope>
    <source>
        <strain evidence="3 4">CBS 200.50</strain>
    </source>
</reference>
<dbReference type="OrthoDB" id="5428721at2759"/>
<dbReference type="Proteomes" id="UP000015100">
    <property type="component" value="Unassembled WGS sequence"/>
</dbReference>
<name>S8AL09_DACHA</name>
<feature type="region of interest" description="Disordered" evidence="1">
    <location>
        <begin position="1"/>
        <end position="29"/>
    </location>
</feature>
<sequence>MMPTYSTYKAGEPMERRPRARNRHRSPSPTILLPDGYVELHHYVPEYAEVHQQRRRRQARPEPICREESFCSTCAVDGCDPGSDFDERLRFRPPQLVPQATWNSMFVEDGSDDDYHAHHGSGYVEELSECSSCDEIWEQYAPPMHSTRRVVREPAHATRDINQKGGIFDAIVFYLIICTVLIVLRNVPGFFATFFKWDSWTGGDELG</sequence>
<organism evidence="3 4">
    <name type="scientific">Dactylellina haptotyla (strain CBS 200.50)</name>
    <name type="common">Nematode-trapping fungus</name>
    <name type="synonym">Monacrosporium haptotylum</name>
    <dbReference type="NCBI Taxonomy" id="1284197"/>
    <lineage>
        <taxon>Eukaryota</taxon>
        <taxon>Fungi</taxon>
        <taxon>Dikarya</taxon>
        <taxon>Ascomycota</taxon>
        <taxon>Pezizomycotina</taxon>
        <taxon>Orbiliomycetes</taxon>
        <taxon>Orbiliales</taxon>
        <taxon>Orbiliaceae</taxon>
        <taxon>Dactylellina</taxon>
    </lineage>
</organism>
<protein>
    <submittedName>
        <fullName evidence="3">Uncharacterized protein</fullName>
    </submittedName>
</protein>
<comment type="caution">
    <text evidence="3">The sequence shown here is derived from an EMBL/GenBank/DDBJ whole genome shotgun (WGS) entry which is preliminary data.</text>
</comment>
<keyword evidence="2" id="KW-0472">Membrane</keyword>
<keyword evidence="4" id="KW-1185">Reference proteome</keyword>
<keyword evidence="2" id="KW-1133">Transmembrane helix</keyword>
<proteinExistence type="predicted"/>
<evidence type="ECO:0000313" key="4">
    <source>
        <dbReference type="Proteomes" id="UP000015100"/>
    </source>
</evidence>
<dbReference type="AlphaFoldDB" id="S8AL09"/>
<keyword evidence="2" id="KW-0812">Transmembrane</keyword>
<gene>
    <name evidence="3" type="ORF">H072_2416</name>
</gene>
<feature type="transmembrane region" description="Helical" evidence="2">
    <location>
        <begin position="166"/>
        <end position="184"/>
    </location>
</feature>
<reference evidence="4" key="2">
    <citation type="submission" date="2013-04" db="EMBL/GenBank/DDBJ databases">
        <title>Genomic mechanisms accounting for the adaptation to parasitism in nematode-trapping fungi.</title>
        <authorList>
            <person name="Ahren D.G."/>
        </authorList>
    </citation>
    <scope>NUCLEOTIDE SEQUENCE [LARGE SCALE GENOMIC DNA]</scope>
    <source>
        <strain evidence="4">CBS 200.50</strain>
    </source>
</reference>
<accession>S8AL09</accession>
<evidence type="ECO:0000313" key="3">
    <source>
        <dbReference type="EMBL" id="EPS43630.1"/>
    </source>
</evidence>